<dbReference type="KEGG" id="dao:Desac_2426"/>
<dbReference type="RefSeq" id="WP_013707356.1">
    <property type="nucleotide sequence ID" value="NC_015388.1"/>
</dbReference>
<dbReference type="InterPro" id="IPR047766">
    <property type="entry name" value="PxxKW_fam"/>
</dbReference>
<dbReference type="EMBL" id="CP002629">
    <property type="protein sequence ID" value="AEB10247.1"/>
    <property type="molecule type" value="Genomic_DNA"/>
</dbReference>
<gene>
    <name evidence="1" type="ordered locus">Desac_2426</name>
</gene>
<dbReference type="OrthoDB" id="5387471at2"/>
<reference evidence="1 2" key="1">
    <citation type="journal article" date="2011" name="Stand. Genomic Sci.">
        <title>Complete genome sequence of the acetate-degrading sulfate reducer Desulfobacca acetoxidans type strain (ASRB2).</title>
        <authorList>
            <person name="Goker M."/>
            <person name="Teshima H."/>
            <person name="Lapidus A."/>
            <person name="Nolan M."/>
            <person name="Lucas S."/>
            <person name="Hammon N."/>
            <person name="Deshpande S."/>
            <person name="Cheng J.F."/>
            <person name="Tapia R."/>
            <person name="Han C."/>
            <person name="Goodwin L."/>
            <person name="Pitluck S."/>
            <person name="Huntemann M."/>
            <person name="Liolios K."/>
            <person name="Ivanova N."/>
            <person name="Pagani I."/>
            <person name="Mavromatis K."/>
            <person name="Ovchinikova G."/>
            <person name="Pati A."/>
            <person name="Chen A."/>
            <person name="Palaniappan K."/>
            <person name="Land M."/>
            <person name="Hauser L."/>
            <person name="Brambilla E.M."/>
            <person name="Rohde M."/>
            <person name="Spring S."/>
            <person name="Detter J.C."/>
            <person name="Woyke T."/>
            <person name="Bristow J."/>
            <person name="Eisen J.A."/>
            <person name="Markowitz V."/>
            <person name="Hugenholtz P."/>
            <person name="Kyrpides N.C."/>
            <person name="Klenk H.P."/>
        </authorList>
    </citation>
    <scope>NUCLEOTIDE SEQUENCE [LARGE SCALE GENOMIC DNA]</scope>
    <source>
        <strain evidence="2">ATCC 700848 / DSM 11109 / ASRB2</strain>
    </source>
</reference>
<reference evidence="2" key="2">
    <citation type="submission" date="2011-03" db="EMBL/GenBank/DDBJ databases">
        <title>The complete genome of Desulfobacca acetoxidans DSM 11109.</title>
        <authorList>
            <consortium name="US DOE Joint Genome Institute (JGI-PGF)"/>
            <person name="Lucas S."/>
            <person name="Copeland A."/>
            <person name="Lapidus A."/>
            <person name="Bruce D."/>
            <person name="Goodwin L."/>
            <person name="Pitluck S."/>
            <person name="Peters L."/>
            <person name="Kyrpides N."/>
            <person name="Mavromatis K."/>
            <person name="Ivanova N."/>
            <person name="Ovchinnikova G."/>
            <person name="Teshima H."/>
            <person name="Detter J.C."/>
            <person name="Han C."/>
            <person name="Land M."/>
            <person name="Hauser L."/>
            <person name="Markowitz V."/>
            <person name="Cheng J.-F."/>
            <person name="Hugenholtz P."/>
            <person name="Woyke T."/>
            <person name="Wu D."/>
            <person name="Spring S."/>
            <person name="Schueler E."/>
            <person name="Brambilla E."/>
            <person name="Klenk H.-P."/>
            <person name="Eisen J.A."/>
        </authorList>
    </citation>
    <scope>NUCLEOTIDE SEQUENCE [LARGE SCALE GENOMIC DNA]</scope>
    <source>
        <strain evidence="2">ATCC 700848 / DSM 11109 / ASRB2</strain>
    </source>
</reference>
<dbReference type="NCBIfam" id="NF038144">
    <property type="entry name" value="PxxKW"/>
    <property type="match status" value="1"/>
</dbReference>
<dbReference type="Pfam" id="PF20657">
    <property type="entry name" value="DUF6811"/>
    <property type="match status" value="1"/>
</dbReference>
<dbReference type="Proteomes" id="UP000000483">
    <property type="component" value="Chromosome"/>
</dbReference>
<keyword evidence="2" id="KW-1185">Reference proteome</keyword>
<evidence type="ECO:0000313" key="1">
    <source>
        <dbReference type="EMBL" id="AEB10247.1"/>
    </source>
</evidence>
<sequence>MDCVTIKAGQPCNFMTKKGCSFNGGRCHEIIDKCEGCDRILETESGRYCAATPNPEAKWRTGTCNLATHVKNATSGGKTVKINPIKASKRGMRQ</sequence>
<dbReference type="HOGENOM" id="CLU_185100_0_0_7"/>
<dbReference type="AlphaFoldDB" id="F2NDH1"/>
<accession>F2NDH1</accession>
<name>F2NDH1_DESAR</name>
<proteinExistence type="predicted"/>
<dbReference type="STRING" id="880072.Desac_2426"/>
<dbReference type="eggNOG" id="ENOG50331TB">
    <property type="taxonomic scope" value="Bacteria"/>
</dbReference>
<organism evidence="1 2">
    <name type="scientific">Desulfobacca acetoxidans (strain ATCC 700848 / DSM 11109 / ASRB2)</name>
    <dbReference type="NCBI Taxonomy" id="880072"/>
    <lineage>
        <taxon>Bacteria</taxon>
        <taxon>Pseudomonadati</taxon>
        <taxon>Thermodesulfobacteriota</taxon>
        <taxon>Desulfobaccia</taxon>
        <taxon>Desulfobaccales</taxon>
        <taxon>Desulfobaccaceae</taxon>
        <taxon>Desulfobacca</taxon>
    </lineage>
</organism>
<evidence type="ECO:0000313" key="2">
    <source>
        <dbReference type="Proteomes" id="UP000000483"/>
    </source>
</evidence>
<protein>
    <submittedName>
        <fullName evidence="1">Uncharacterized protein</fullName>
    </submittedName>
</protein>